<sequence>MTLMAALAMLAATHSIATRTAIARDLAKQPAQTIRTFDLPAVKVYATVEPADATASVEPRIHDLPTVRVHAPREPAQDRTRVVAYRAGARRESLGIPRGGVRRGIAPERTSRPRIEERGDRWVALGCLIRVRLARVWPTHHCSSGATNAAARMPQASVSFTASTLGRRR</sequence>
<evidence type="ECO:0000313" key="3">
    <source>
        <dbReference type="Proteomes" id="UP001501083"/>
    </source>
</evidence>
<reference evidence="3" key="1">
    <citation type="journal article" date="2019" name="Int. J. Syst. Evol. Microbiol.">
        <title>The Global Catalogue of Microorganisms (GCM) 10K type strain sequencing project: providing services to taxonomists for standard genome sequencing and annotation.</title>
        <authorList>
            <consortium name="The Broad Institute Genomics Platform"/>
            <consortium name="The Broad Institute Genome Sequencing Center for Infectious Disease"/>
            <person name="Wu L."/>
            <person name="Ma J."/>
        </authorList>
    </citation>
    <scope>NUCLEOTIDE SEQUENCE [LARGE SCALE GENOMIC DNA]</scope>
    <source>
        <strain evidence="3">JCM 19212</strain>
    </source>
</reference>
<organism evidence="2 3">
    <name type="scientific">Lysobacter panacisoli</name>
    <dbReference type="NCBI Taxonomy" id="1255263"/>
    <lineage>
        <taxon>Bacteria</taxon>
        <taxon>Pseudomonadati</taxon>
        <taxon>Pseudomonadota</taxon>
        <taxon>Gammaproteobacteria</taxon>
        <taxon>Lysobacterales</taxon>
        <taxon>Lysobacteraceae</taxon>
        <taxon>Lysobacter</taxon>
    </lineage>
</organism>
<comment type="caution">
    <text evidence="2">The sequence shown here is derived from an EMBL/GenBank/DDBJ whole genome shotgun (WGS) entry which is preliminary data.</text>
</comment>
<proteinExistence type="predicted"/>
<keyword evidence="3" id="KW-1185">Reference proteome</keyword>
<gene>
    <name evidence="2" type="ORF">GCM10025759_22280</name>
</gene>
<protein>
    <submittedName>
        <fullName evidence="2">Uncharacterized protein</fullName>
    </submittedName>
</protein>
<accession>A0ABP9LIT5</accession>
<dbReference type="Proteomes" id="UP001501083">
    <property type="component" value="Unassembled WGS sequence"/>
</dbReference>
<dbReference type="EMBL" id="BAABKY010000002">
    <property type="protein sequence ID" value="GAA5076933.1"/>
    <property type="molecule type" value="Genomic_DNA"/>
</dbReference>
<name>A0ABP9LIT5_9GAMM</name>
<evidence type="ECO:0000313" key="2">
    <source>
        <dbReference type="EMBL" id="GAA5076933.1"/>
    </source>
</evidence>
<keyword evidence="1" id="KW-0732">Signal</keyword>
<evidence type="ECO:0000256" key="1">
    <source>
        <dbReference type="SAM" id="SignalP"/>
    </source>
</evidence>
<feature type="signal peptide" evidence="1">
    <location>
        <begin position="1"/>
        <end position="17"/>
    </location>
</feature>
<feature type="chain" id="PRO_5045554870" evidence="1">
    <location>
        <begin position="18"/>
        <end position="169"/>
    </location>
</feature>